<dbReference type="AlphaFoldDB" id="U2XU00"/>
<organism evidence="2 3">
    <name type="scientific">Candidatus Micropelagius thuwalensis</name>
    <dbReference type="NCBI Taxonomy" id="1397666"/>
    <lineage>
        <taxon>Bacteria</taxon>
        <taxon>Pseudomonadati</taxon>
        <taxon>Pseudomonadota</taxon>
        <taxon>Alphaproteobacteria</taxon>
        <taxon>PS1 clade</taxon>
        <taxon>Candidatus Micropelagius</taxon>
    </lineage>
</organism>
<dbReference type="GO" id="GO:0016491">
    <property type="term" value="F:oxidoreductase activity"/>
    <property type="evidence" value="ECO:0007669"/>
    <property type="project" value="InterPro"/>
</dbReference>
<dbReference type="EMBL" id="AWXE01000004">
    <property type="protein sequence ID" value="ERL46171.1"/>
    <property type="molecule type" value="Genomic_DNA"/>
</dbReference>
<dbReference type="Proteomes" id="UP000016762">
    <property type="component" value="Unassembled WGS sequence"/>
</dbReference>
<dbReference type="eggNOG" id="COG3917">
    <property type="taxonomic scope" value="Bacteria"/>
</dbReference>
<dbReference type="Gene3D" id="3.40.30.10">
    <property type="entry name" value="Glutaredoxin"/>
    <property type="match status" value="1"/>
</dbReference>
<dbReference type="OrthoDB" id="5244108at2"/>
<dbReference type="Pfam" id="PF01323">
    <property type="entry name" value="DSBA"/>
    <property type="match status" value="1"/>
</dbReference>
<keyword evidence="3" id="KW-1185">Reference proteome</keyword>
<gene>
    <name evidence="2" type="ORF">RS24_01164</name>
</gene>
<dbReference type="InterPro" id="IPR001853">
    <property type="entry name" value="DSBA-like_thioredoxin_dom"/>
</dbReference>
<dbReference type="RefSeq" id="WP_021777150.1">
    <property type="nucleotide sequence ID" value="NZ_AWXE01000004.1"/>
</dbReference>
<dbReference type="STRING" id="1397666.RS24_01164"/>
<dbReference type="InterPro" id="IPR036249">
    <property type="entry name" value="Thioredoxin-like_sf"/>
</dbReference>
<accession>U2XU00</accession>
<sequence length="420" mass="46989">MNEITKQSGVASSTPPALVRWLQSKIMTRVGSAESQQKLWQSREKKRQADGRHHEVLYFHQESDGYSDLAAQTLDKLVARYDITLGVHLVTAETGANTPELEMLKLMSHRDAALISPHYGLDQPTVLSPEQAMALQDKMGGAHGSLHERQAAGNTLRSKLGHYSGAMFYYEGEWYWGIDRLYHLEARLKSLGADKSPDRPPLYPRPSNAVSGDASALTLEYYPSLRSPYTAVSWEPTMKLARESGINLVIKPVLPMVMRGVPATRQKGMYIFKDAAREARAQGVLYGKFYDPIGEPVLKGYALYAWAKTTGKGNDLLGGFLNAAFVEGINTNNYHGLRHIVEKAGLDWQEARNHLNDTEWHSELEQNRLSMYGFGSWGVPSYHLLDANGDSVLAVWGQDRLWLVARTIADLITNKAERQF</sequence>
<feature type="domain" description="DSBA-like thioredoxin" evidence="1">
    <location>
        <begin position="219"/>
        <end position="408"/>
    </location>
</feature>
<evidence type="ECO:0000313" key="2">
    <source>
        <dbReference type="EMBL" id="ERL46171.1"/>
    </source>
</evidence>
<proteinExistence type="predicted"/>
<dbReference type="SUPFAM" id="SSF52833">
    <property type="entry name" value="Thioredoxin-like"/>
    <property type="match status" value="1"/>
</dbReference>
<evidence type="ECO:0000313" key="3">
    <source>
        <dbReference type="Proteomes" id="UP000016762"/>
    </source>
</evidence>
<name>U2XU00_9PROT</name>
<evidence type="ECO:0000259" key="1">
    <source>
        <dbReference type="Pfam" id="PF01323"/>
    </source>
</evidence>
<reference evidence="2 3" key="1">
    <citation type="journal article" date="2014" name="FEMS Microbiol. Ecol.">
        <title>Genomic differentiation among two strains of the PS1 clade isolated from geographically separated marine habitats.</title>
        <authorList>
            <person name="Jimenez-Infante F."/>
            <person name="Ngugi D.K."/>
            <person name="Alam I."/>
            <person name="Rashid M."/>
            <person name="Baalawi W."/>
            <person name="Kamau A.A."/>
            <person name="Bajic V.B."/>
            <person name="Stingl U."/>
        </authorList>
    </citation>
    <scope>NUCLEOTIDE SEQUENCE [LARGE SCALE GENOMIC DNA]</scope>
    <source>
        <strain evidence="2 3">RS24</strain>
    </source>
</reference>
<comment type="caution">
    <text evidence="2">The sequence shown here is derived from an EMBL/GenBank/DDBJ whole genome shotgun (WGS) entry which is preliminary data.</text>
</comment>
<protein>
    <submittedName>
        <fullName evidence="2">OmpA-MotB family protein</fullName>
    </submittedName>
</protein>